<dbReference type="PROSITE" id="PS00108">
    <property type="entry name" value="PROTEIN_KINASE_ST"/>
    <property type="match status" value="1"/>
</dbReference>
<protein>
    <recommendedName>
        <fullName evidence="2">mitogen-activated protein kinase kinase kinase</fullName>
        <ecNumber evidence="2">2.7.11.25</ecNumber>
    </recommendedName>
</protein>
<keyword evidence="4" id="KW-0597">Phosphoprotein</keyword>
<keyword evidence="8" id="KW-0418">Kinase</keyword>
<comment type="caution">
    <text evidence="17">The sequence shown here is derived from an EMBL/GenBank/DDBJ whole genome shotgun (WGS) entry which is preliminary data.</text>
</comment>
<dbReference type="AlphaFoldDB" id="A0AAP0S256"/>
<evidence type="ECO:0000256" key="9">
    <source>
        <dbReference type="ARBA" id="ARBA00022840"/>
    </source>
</evidence>
<dbReference type="FunFam" id="1.10.510.10:FF:000852">
    <property type="entry name" value="Mitogen-activated protein kinase kinase kinase 17"/>
    <property type="match status" value="1"/>
</dbReference>
<evidence type="ECO:0000256" key="3">
    <source>
        <dbReference type="ARBA" id="ARBA00022527"/>
    </source>
</evidence>
<dbReference type="InterPro" id="IPR011009">
    <property type="entry name" value="Kinase-like_dom_sf"/>
</dbReference>
<dbReference type="GO" id="GO:0009738">
    <property type="term" value="P:abscisic acid-activated signaling pathway"/>
    <property type="evidence" value="ECO:0007669"/>
    <property type="project" value="UniProtKB-KW"/>
</dbReference>
<accession>A0AAP0S256</accession>
<evidence type="ECO:0000313" key="17">
    <source>
        <dbReference type="EMBL" id="KAK9285350.1"/>
    </source>
</evidence>
<dbReference type="Gene3D" id="1.10.510.10">
    <property type="entry name" value="Transferase(Phosphotransferase) domain 1"/>
    <property type="match status" value="1"/>
</dbReference>
<dbReference type="GO" id="GO:0019901">
    <property type="term" value="F:protein kinase binding"/>
    <property type="evidence" value="ECO:0007669"/>
    <property type="project" value="UniProtKB-ARBA"/>
</dbReference>
<keyword evidence="9 13" id="KW-0067">ATP-binding</keyword>
<evidence type="ECO:0000256" key="1">
    <source>
        <dbReference type="ARBA" id="ARBA00004123"/>
    </source>
</evidence>
<sequence length="437" mass="47824">MDWTRGHTIGRGSSAAVSLGASRWSSDLFAVKSVELSQSEFLQREQKILSSLSCPHIVSYRGCDITEENNKLMYNLFMEYASGGTLSDAIRKQGGRLDESMIGFYTQQIVQGLEYLHSNGLVHCDIKGRNILIGDGGAKIGDLGCAKWVEPAARTNEPAVEAVPIAGTPLFMAPEVASGEEQGLPADVWALGCTMIEMATGGSPWPNVTDPLSVLYRIAHSEDLPEFPNFLSEQAKDFLSKCLRRDPIERWTAAQLLKHPFLGEFNSHPKQNQESNSSSPTSILDQDFWNTMEESQSQGNLIQSSPGNSPAERIMRLLSPSSVPNWVWDENWITIRSNNNGDGDVNMVDFEAEAEAKMICGSVADSIIHDREGVESPAVSECLLNVSEGIASSGVGRGVLMACRCRKDSVDSVVSSNLNFLRDKDDLLLLTSISRFL</sequence>
<feature type="binding site" evidence="13">
    <location>
        <position position="32"/>
    </location>
    <ligand>
        <name>ATP</name>
        <dbReference type="ChEBI" id="CHEBI:30616"/>
    </ligand>
</feature>
<keyword evidence="6" id="KW-0938">Abscisic acid signaling pathway</keyword>
<keyword evidence="5" id="KW-0808">Transferase</keyword>
<dbReference type="GO" id="GO:0005634">
    <property type="term" value="C:nucleus"/>
    <property type="evidence" value="ECO:0007669"/>
    <property type="project" value="UniProtKB-SubCell"/>
</dbReference>
<dbReference type="EC" id="2.7.11.25" evidence="2"/>
<name>A0AAP0S256_LIQFO</name>
<keyword evidence="18" id="KW-1185">Reference proteome</keyword>
<comment type="catalytic activity">
    <reaction evidence="12">
        <text>L-seryl-[protein] + ATP = O-phospho-L-seryl-[protein] + ADP + H(+)</text>
        <dbReference type="Rhea" id="RHEA:17989"/>
        <dbReference type="Rhea" id="RHEA-COMP:9863"/>
        <dbReference type="Rhea" id="RHEA-COMP:11604"/>
        <dbReference type="ChEBI" id="CHEBI:15378"/>
        <dbReference type="ChEBI" id="CHEBI:29999"/>
        <dbReference type="ChEBI" id="CHEBI:30616"/>
        <dbReference type="ChEBI" id="CHEBI:83421"/>
        <dbReference type="ChEBI" id="CHEBI:456216"/>
        <dbReference type="EC" id="2.7.11.25"/>
    </reaction>
</comment>
<keyword evidence="10" id="KW-0539">Nucleus</keyword>
<evidence type="ECO:0000256" key="13">
    <source>
        <dbReference type="PROSITE-ProRule" id="PRU10141"/>
    </source>
</evidence>
<evidence type="ECO:0000256" key="6">
    <source>
        <dbReference type="ARBA" id="ARBA00022682"/>
    </source>
</evidence>
<keyword evidence="3 14" id="KW-0723">Serine/threonine-protein kinase</keyword>
<evidence type="ECO:0000256" key="11">
    <source>
        <dbReference type="ARBA" id="ARBA00047559"/>
    </source>
</evidence>
<dbReference type="GO" id="GO:0005524">
    <property type="term" value="F:ATP binding"/>
    <property type="evidence" value="ECO:0007669"/>
    <property type="project" value="UniProtKB-UniRule"/>
</dbReference>
<evidence type="ECO:0000256" key="4">
    <source>
        <dbReference type="ARBA" id="ARBA00022553"/>
    </source>
</evidence>
<feature type="region of interest" description="Disordered" evidence="15">
    <location>
        <begin position="264"/>
        <end position="284"/>
    </location>
</feature>
<evidence type="ECO:0000256" key="8">
    <source>
        <dbReference type="ARBA" id="ARBA00022777"/>
    </source>
</evidence>
<dbReference type="InterPro" id="IPR052751">
    <property type="entry name" value="Plant_MAPKKK"/>
</dbReference>
<evidence type="ECO:0000256" key="5">
    <source>
        <dbReference type="ARBA" id="ARBA00022679"/>
    </source>
</evidence>
<evidence type="ECO:0000313" key="18">
    <source>
        <dbReference type="Proteomes" id="UP001415857"/>
    </source>
</evidence>
<dbReference type="PROSITE" id="PS50011">
    <property type="entry name" value="PROTEIN_KINASE_DOM"/>
    <property type="match status" value="1"/>
</dbReference>
<dbReference type="CDD" id="cd06606">
    <property type="entry name" value="STKc_MAPKKK"/>
    <property type="match status" value="1"/>
</dbReference>
<comment type="subcellular location">
    <subcellularLocation>
        <location evidence="1">Nucleus</location>
    </subcellularLocation>
</comment>
<gene>
    <name evidence="17" type="ORF">L1049_024541</name>
</gene>
<dbReference type="SUPFAM" id="SSF56112">
    <property type="entry name" value="Protein kinase-like (PK-like)"/>
    <property type="match status" value="1"/>
</dbReference>
<comment type="catalytic activity">
    <reaction evidence="11">
        <text>L-threonyl-[protein] + ATP = O-phospho-L-threonyl-[protein] + ADP + H(+)</text>
        <dbReference type="Rhea" id="RHEA:46608"/>
        <dbReference type="Rhea" id="RHEA-COMP:11060"/>
        <dbReference type="Rhea" id="RHEA-COMP:11605"/>
        <dbReference type="ChEBI" id="CHEBI:15378"/>
        <dbReference type="ChEBI" id="CHEBI:30013"/>
        <dbReference type="ChEBI" id="CHEBI:30616"/>
        <dbReference type="ChEBI" id="CHEBI:61977"/>
        <dbReference type="ChEBI" id="CHEBI:456216"/>
        <dbReference type="EC" id="2.7.11.25"/>
    </reaction>
</comment>
<evidence type="ECO:0000256" key="14">
    <source>
        <dbReference type="RuleBase" id="RU000304"/>
    </source>
</evidence>
<dbReference type="PROSITE" id="PS00107">
    <property type="entry name" value="PROTEIN_KINASE_ATP"/>
    <property type="match status" value="1"/>
</dbReference>
<comment type="similarity">
    <text evidence="14">Belongs to the protein kinase superfamily.</text>
</comment>
<evidence type="ECO:0000256" key="10">
    <source>
        <dbReference type="ARBA" id="ARBA00023242"/>
    </source>
</evidence>
<evidence type="ECO:0000256" key="12">
    <source>
        <dbReference type="ARBA" id="ARBA00048329"/>
    </source>
</evidence>
<dbReference type="GO" id="GO:0004709">
    <property type="term" value="F:MAP kinase kinase kinase activity"/>
    <property type="evidence" value="ECO:0007669"/>
    <property type="project" value="UniProtKB-EC"/>
</dbReference>
<evidence type="ECO:0000256" key="15">
    <source>
        <dbReference type="SAM" id="MobiDB-lite"/>
    </source>
</evidence>
<dbReference type="Pfam" id="PF00069">
    <property type="entry name" value="Pkinase"/>
    <property type="match status" value="1"/>
</dbReference>
<feature type="compositionally biased region" description="Polar residues" evidence="15">
    <location>
        <begin position="268"/>
        <end position="284"/>
    </location>
</feature>
<dbReference type="InterPro" id="IPR017441">
    <property type="entry name" value="Protein_kinase_ATP_BS"/>
</dbReference>
<dbReference type="GO" id="GO:0006970">
    <property type="term" value="P:response to osmotic stress"/>
    <property type="evidence" value="ECO:0007669"/>
    <property type="project" value="UniProtKB-ARBA"/>
</dbReference>
<dbReference type="Gene3D" id="3.30.200.20">
    <property type="entry name" value="Phosphorylase Kinase, domain 1"/>
    <property type="match status" value="1"/>
</dbReference>
<dbReference type="EMBL" id="JBBPBK010000005">
    <property type="protein sequence ID" value="KAK9285350.1"/>
    <property type="molecule type" value="Genomic_DNA"/>
</dbReference>
<dbReference type="Proteomes" id="UP001415857">
    <property type="component" value="Unassembled WGS sequence"/>
</dbReference>
<dbReference type="PANTHER" id="PTHR48011:SF4">
    <property type="entry name" value="MITOGEN-ACTIVATED PROTEIN KINASE KINASE KINASE 19"/>
    <property type="match status" value="1"/>
</dbReference>
<dbReference type="PANTHER" id="PTHR48011">
    <property type="entry name" value="CCR4-NOT TRANSCRIPTIONAL COMPLEX SUBUNIT CAF120-RELATED"/>
    <property type="match status" value="1"/>
</dbReference>
<reference evidence="17 18" key="1">
    <citation type="journal article" date="2024" name="Plant J.">
        <title>Genome sequences and population genomics reveal climatic adaptation and genomic divergence between two closely related sweetgum species.</title>
        <authorList>
            <person name="Xu W.Q."/>
            <person name="Ren C.Q."/>
            <person name="Zhang X.Y."/>
            <person name="Comes H.P."/>
            <person name="Liu X.H."/>
            <person name="Li Y.G."/>
            <person name="Kettle C.J."/>
            <person name="Jalonen R."/>
            <person name="Gaisberger H."/>
            <person name="Ma Y.Z."/>
            <person name="Qiu Y.X."/>
        </authorList>
    </citation>
    <scope>NUCLEOTIDE SEQUENCE [LARGE SCALE GENOMIC DNA]</scope>
    <source>
        <strain evidence="17">Hangzhou</strain>
    </source>
</reference>
<dbReference type="InterPro" id="IPR000719">
    <property type="entry name" value="Prot_kinase_dom"/>
</dbReference>
<keyword evidence="7 13" id="KW-0547">Nucleotide-binding</keyword>
<dbReference type="InterPro" id="IPR008271">
    <property type="entry name" value="Ser/Thr_kinase_AS"/>
</dbReference>
<dbReference type="SMART" id="SM00220">
    <property type="entry name" value="S_TKc"/>
    <property type="match status" value="1"/>
</dbReference>
<evidence type="ECO:0000256" key="7">
    <source>
        <dbReference type="ARBA" id="ARBA00022741"/>
    </source>
</evidence>
<proteinExistence type="inferred from homology"/>
<feature type="domain" description="Protein kinase" evidence="16">
    <location>
        <begin position="3"/>
        <end position="262"/>
    </location>
</feature>
<evidence type="ECO:0000259" key="16">
    <source>
        <dbReference type="PROSITE" id="PS50011"/>
    </source>
</evidence>
<organism evidence="17 18">
    <name type="scientific">Liquidambar formosana</name>
    <name type="common">Formosan gum</name>
    <dbReference type="NCBI Taxonomy" id="63359"/>
    <lineage>
        <taxon>Eukaryota</taxon>
        <taxon>Viridiplantae</taxon>
        <taxon>Streptophyta</taxon>
        <taxon>Embryophyta</taxon>
        <taxon>Tracheophyta</taxon>
        <taxon>Spermatophyta</taxon>
        <taxon>Magnoliopsida</taxon>
        <taxon>eudicotyledons</taxon>
        <taxon>Gunneridae</taxon>
        <taxon>Pentapetalae</taxon>
        <taxon>Saxifragales</taxon>
        <taxon>Altingiaceae</taxon>
        <taxon>Liquidambar</taxon>
    </lineage>
</organism>
<evidence type="ECO:0000256" key="2">
    <source>
        <dbReference type="ARBA" id="ARBA00012406"/>
    </source>
</evidence>